<evidence type="ECO:0000313" key="8">
    <source>
        <dbReference type="Proteomes" id="UP000658997"/>
    </source>
</evidence>
<sequence>MTERTGHYAPPLLAPPIIGAIGAGLIITWSAATPEAQWVGYQILYGVGMGFGMTAENLLSNCLIKGLEQISALRDRARQLAKSDAAEIRKAVEGSGEDVLNEVIKAFNAALRHVWYLALALTLVTILPSFLIKWMNLKKVAKQRAEEKQVAKRQTAETVKEAREVRNMGSTNSATVNRDPPKVHRDLCGLRYDNRFSFASDKPRGITTTCFNDVVLEPLATWVLLLVLLPLLALSLRRTRSNSISSSRLINYRSSTYRNEHKFSGRHSRWRTALDVIYMLLVVAALLMNILQIVRLALADRGAGLLPFNLAGILIVLVLMLLRTPVLRAVNSTILAFWTMLLTFTAVALPGMGKLEGIEDRKGTEYLLSDEKIDVGVQIGLYAVFWLVEASRLVKRSVAARKESRGSAKLPKTPHNDGLAMSRSVEDKAVANA</sequence>
<evidence type="ECO:0000256" key="1">
    <source>
        <dbReference type="ARBA" id="ARBA00004141"/>
    </source>
</evidence>
<feature type="transmembrane region" description="Helical" evidence="6">
    <location>
        <begin position="12"/>
        <end position="32"/>
    </location>
</feature>
<keyword evidence="4 6" id="KW-0472">Membrane</keyword>
<evidence type="ECO:0000256" key="5">
    <source>
        <dbReference type="SAM" id="MobiDB-lite"/>
    </source>
</evidence>
<dbReference type="PANTHER" id="PTHR23501">
    <property type="entry name" value="MAJOR FACILITATOR SUPERFAMILY"/>
    <property type="match status" value="1"/>
</dbReference>
<reference evidence="7" key="1">
    <citation type="submission" date="2018-08" db="EMBL/GenBank/DDBJ databases">
        <authorList>
            <person name="Guldener U."/>
        </authorList>
    </citation>
    <scope>NUCLEOTIDE SEQUENCE</scope>
    <source>
        <strain evidence="7">UB2</strain>
    </source>
</reference>
<evidence type="ECO:0000256" key="6">
    <source>
        <dbReference type="SAM" id="Phobius"/>
    </source>
</evidence>
<feature type="compositionally biased region" description="Basic and acidic residues" evidence="5">
    <location>
        <begin position="424"/>
        <end position="433"/>
    </location>
</feature>
<name>A0A8H8QTI5_9BASI</name>
<evidence type="ECO:0000256" key="3">
    <source>
        <dbReference type="ARBA" id="ARBA00022989"/>
    </source>
</evidence>
<feature type="transmembrane region" description="Helical" evidence="6">
    <location>
        <begin position="114"/>
        <end position="132"/>
    </location>
</feature>
<feature type="transmembrane region" description="Helical" evidence="6">
    <location>
        <begin position="304"/>
        <end position="322"/>
    </location>
</feature>
<feature type="region of interest" description="Disordered" evidence="5">
    <location>
        <begin position="403"/>
        <end position="433"/>
    </location>
</feature>
<dbReference type="Proteomes" id="UP000658997">
    <property type="component" value="Unassembled WGS sequence"/>
</dbReference>
<dbReference type="AlphaFoldDB" id="A0A8H8QTI5"/>
<proteinExistence type="predicted"/>
<dbReference type="PANTHER" id="PTHR23501:SF198">
    <property type="entry name" value="AZOLE RESISTANCE PROTEIN 1-RELATED"/>
    <property type="match status" value="1"/>
</dbReference>
<feature type="transmembrane region" description="Helical" evidence="6">
    <location>
        <begin position="38"/>
        <end position="59"/>
    </location>
</feature>
<keyword evidence="3 6" id="KW-1133">Transmembrane helix</keyword>
<evidence type="ECO:0000256" key="4">
    <source>
        <dbReference type="ARBA" id="ARBA00023136"/>
    </source>
</evidence>
<evidence type="ECO:0000313" key="7">
    <source>
        <dbReference type="EMBL" id="SYW83232.1"/>
    </source>
</evidence>
<feature type="transmembrane region" description="Helical" evidence="6">
    <location>
        <begin position="219"/>
        <end position="236"/>
    </location>
</feature>
<comment type="caution">
    <text evidence="7">The sequence shown here is derived from an EMBL/GenBank/DDBJ whole genome shotgun (WGS) entry which is preliminary data.</text>
</comment>
<dbReference type="GO" id="GO:0022857">
    <property type="term" value="F:transmembrane transporter activity"/>
    <property type="evidence" value="ECO:0007669"/>
    <property type="project" value="TreeGrafter"/>
</dbReference>
<keyword evidence="2 6" id="KW-0812">Transmembrane</keyword>
<dbReference type="EMBL" id="ULHB01000143">
    <property type="protein sequence ID" value="SYW83232.1"/>
    <property type="molecule type" value="Genomic_DNA"/>
</dbReference>
<gene>
    <name evidence="7" type="ORF">UBRO2_05123</name>
</gene>
<accession>A0A8H8QTI5</accession>
<protein>
    <submittedName>
        <fullName evidence="7">Uncharacterized protein</fullName>
    </submittedName>
</protein>
<keyword evidence="8" id="KW-1185">Reference proteome</keyword>
<dbReference type="GO" id="GO:0005886">
    <property type="term" value="C:plasma membrane"/>
    <property type="evidence" value="ECO:0007669"/>
    <property type="project" value="TreeGrafter"/>
</dbReference>
<feature type="transmembrane region" description="Helical" evidence="6">
    <location>
        <begin position="276"/>
        <end position="298"/>
    </location>
</feature>
<organism evidence="7 8">
    <name type="scientific">Ustilago bromivora</name>
    <dbReference type="NCBI Taxonomy" id="307758"/>
    <lineage>
        <taxon>Eukaryota</taxon>
        <taxon>Fungi</taxon>
        <taxon>Dikarya</taxon>
        <taxon>Basidiomycota</taxon>
        <taxon>Ustilaginomycotina</taxon>
        <taxon>Ustilaginomycetes</taxon>
        <taxon>Ustilaginales</taxon>
        <taxon>Ustilaginaceae</taxon>
        <taxon>Ustilago</taxon>
    </lineage>
</organism>
<feature type="transmembrane region" description="Helical" evidence="6">
    <location>
        <begin position="334"/>
        <end position="355"/>
    </location>
</feature>
<evidence type="ECO:0000256" key="2">
    <source>
        <dbReference type="ARBA" id="ARBA00022692"/>
    </source>
</evidence>
<comment type="subcellular location">
    <subcellularLocation>
        <location evidence="1">Membrane</location>
        <topology evidence="1">Multi-pass membrane protein</topology>
    </subcellularLocation>
</comment>